<evidence type="ECO:0000313" key="2">
    <source>
        <dbReference type="Proteomes" id="UP000030645"/>
    </source>
</evidence>
<proteinExistence type="predicted"/>
<name>W9SNZ5_9ROSA</name>
<protein>
    <submittedName>
        <fullName evidence="1">Uncharacterized protein</fullName>
    </submittedName>
</protein>
<accession>W9SNZ5</accession>
<dbReference type="EMBL" id="KE345873">
    <property type="protein sequence ID" value="EXC19537.1"/>
    <property type="molecule type" value="Genomic_DNA"/>
</dbReference>
<organism evidence="1 2">
    <name type="scientific">Morus notabilis</name>
    <dbReference type="NCBI Taxonomy" id="981085"/>
    <lineage>
        <taxon>Eukaryota</taxon>
        <taxon>Viridiplantae</taxon>
        <taxon>Streptophyta</taxon>
        <taxon>Embryophyta</taxon>
        <taxon>Tracheophyta</taxon>
        <taxon>Spermatophyta</taxon>
        <taxon>Magnoliopsida</taxon>
        <taxon>eudicotyledons</taxon>
        <taxon>Gunneridae</taxon>
        <taxon>Pentapetalae</taxon>
        <taxon>rosids</taxon>
        <taxon>fabids</taxon>
        <taxon>Rosales</taxon>
        <taxon>Moraceae</taxon>
        <taxon>Moreae</taxon>
        <taxon>Morus</taxon>
    </lineage>
</organism>
<dbReference type="Proteomes" id="UP000030645">
    <property type="component" value="Unassembled WGS sequence"/>
</dbReference>
<dbReference type="AlphaFoldDB" id="W9SNZ5"/>
<dbReference type="PANTHER" id="PTHR46993">
    <property type="entry name" value="MYB TRANSCRIPTION FACTOR"/>
    <property type="match status" value="1"/>
</dbReference>
<sequence length="511" mass="56090">MDEPDKTHSRRLLEFLLRNSDDEPLAKRALAVLPSPHDDPRLKKTVLLRTIEYEVSEGLVTETALGNLELIEELDSRRGSAAAAAGDSMKAAYCAVALDCTVRVLVGNGGKPGGKFLNAVKRIWRGRVGRMEKSAAARESRLLSSDLRRCWDEVEAAIWDEGVSRKLMRINTRIDALMLLGAYLKEAWASMGPSFVAWAARLSAKRRLREDGNGEESRGRGLSLNGLIELRAELRDEVGLRELANDRVRENVVGGGVVLPDSGSLIVIDEPETTAKAVDDGVTLLGSHTDLAITNGPATTDKEVPREKVVLRSKHVGFQKRIRGPVRISDVEDLETDPSPHRFNNIPTPEVNKAHEALKSSSLELQAVVTDPFPEAVREAETVVSDLTTKNVIHEHPLENQRRTEVDAVNPSIDTSTEPVQSSDVNLGNPSCSYQNNVPRHSLMERNNTAHPYEMKLFSAPPPAPEKTRAPTTGTNDGRELILTGVAELQLAEGVGLRLRSEDRTTDPRVP</sequence>
<dbReference type="eggNOG" id="ENOG502QSW7">
    <property type="taxonomic scope" value="Eukaryota"/>
</dbReference>
<gene>
    <name evidence="1" type="ORF">L484_010668</name>
</gene>
<dbReference type="PANTHER" id="PTHR46993:SF6">
    <property type="entry name" value="MYB TRANSCRIPTION FACTOR"/>
    <property type="match status" value="1"/>
</dbReference>
<evidence type="ECO:0000313" key="1">
    <source>
        <dbReference type="EMBL" id="EXC19537.1"/>
    </source>
</evidence>
<keyword evidence="2" id="KW-1185">Reference proteome</keyword>
<reference evidence="2" key="1">
    <citation type="submission" date="2013-01" db="EMBL/GenBank/DDBJ databases">
        <title>Draft Genome Sequence of a Mulberry Tree, Morus notabilis C.K. Schneid.</title>
        <authorList>
            <person name="He N."/>
            <person name="Zhao S."/>
        </authorList>
    </citation>
    <scope>NUCLEOTIDE SEQUENCE</scope>
</reference>